<dbReference type="Proteomes" id="UP000298564">
    <property type="component" value="Chromosome"/>
</dbReference>
<reference evidence="13 14" key="2">
    <citation type="submission" date="2019-05" db="EMBL/GenBank/DDBJ databases">
        <title>Genome evolution of the obligate endosymbiont Buchnera aphidicola.</title>
        <authorList>
            <person name="Moran N.A."/>
        </authorList>
    </citation>
    <scope>NUCLEOTIDE SEQUENCE [LARGE SCALE GENOMIC DNA]</scope>
    <source>
        <strain evidence="13 14">Lps</strain>
    </source>
</reference>
<dbReference type="GO" id="GO:0006426">
    <property type="term" value="P:glycyl-tRNA aminoacylation"/>
    <property type="evidence" value="ECO:0007669"/>
    <property type="project" value="UniProtKB-UniRule"/>
</dbReference>
<dbReference type="GO" id="GO:0006420">
    <property type="term" value="P:arginyl-tRNA aminoacylation"/>
    <property type="evidence" value="ECO:0007669"/>
    <property type="project" value="InterPro"/>
</dbReference>
<dbReference type="NCBIfam" id="TIGR00211">
    <property type="entry name" value="glyS"/>
    <property type="match status" value="1"/>
</dbReference>
<reference evidence="13 14" key="1">
    <citation type="submission" date="2018-12" db="EMBL/GenBank/DDBJ databases">
        <authorList>
            <person name="Chong R.A."/>
        </authorList>
    </citation>
    <scope>NUCLEOTIDE SEQUENCE [LARGE SCALE GENOMIC DNA]</scope>
    <source>
        <strain evidence="13 14">Lps</strain>
    </source>
</reference>
<keyword evidence="4 11" id="KW-0963">Cytoplasm</keyword>
<dbReference type="EMBL" id="CP034870">
    <property type="protein sequence ID" value="QCI22018.1"/>
    <property type="molecule type" value="Genomic_DNA"/>
</dbReference>
<comment type="similarity">
    <text evidence="2 11">Belongs to the class-II aminoacyl-tRNA synthetase family.</text>
</comment>
<evidence type="ECO:0000256" key="10">
    <source>
        <dbReference type="ARBA" id="ARBA00047937"/>
    </source>
</evidence>
<keyword evidence="9 11" id="KW-0030">Aminoacyl-tRNA synthetase</keyword>
<sequence>MKEQTLLIEIGTEELPSRFLHKISSCFFENVKKDLKYYNFSYKKIKYFFTPRRLALTILDIDTSDKTFNINKKGPSILDSYDKNGRPTNIANNWAKHCGININEASCLKNKKGEWLVFKKIQKREKIEILLPEIIETALKKISIPKSMRWEFTNQKFSRPIRNIVMLLDNQIIKGRVFNIRSNNLLQNHLCYREKRIKIDSAQEYPSILFKKNNIIANYETRKKNIIENINFIAKKINGFIKYRTELLEEITNLVESPIAYLASFEKIFLNIPKKILIYTIEKQQKCFPIYDIENNLLPYFIFICNINSKDSKNIILGYERVMYARLSDAAFFFHKDRTTKLENYLMSLRNVLFQDGLGSLYEKTIRIQLLVNWISKYSNFNQKDSNRAALLSKCDLVTNMVCEFPELQGTVGMYYALADKEKKDIAIALEEQYLPSFSNDKLPCTLIGCSLSIADKIDTLSGMFFIGNIPTSNKDPFGLKRLTIGIFRIITENNILLDLHDLIKKSISLYNKESIKYSTVYDSIINFFMVRLLYWYKEKKYNINIIKSVLSCQLTQLIDIEKRIQALSFFQKLNDSKSIILSIKRIAHILDKQTENISGDVNTKLIKQVEEIKLFDHIKKFDFITNNLFFEKKYQEILLQIKELEIPINNFFDNIKIYDSNLEIRKNRLILLNKLMKILSKITNFSYLY</sequence>
<dbReference type="RefSeq" id="WP_158355860.1">
    <property type="nucleotide sequence ID" value="NZ_CP034870.1"/>
</dbReference>
<evidence type="ECO:0000256" key="7">
    <source>
        <dbReference type="ARBA" id="ARBA00022840"/>
    </source>
</evidence>
<evidence type="ECO:0000313" key="14">
    <source>
        <dbReference type="Proteomes" id="UP000298564"/>
    </source>
</evidence>
<accession>A0A4D6Y6Y1</accession>
<dbReference type="GO" id="GO:0004814">
    <property type="term" value="F:arginine-tRNA ligase activity"/>
    <property type="evidence" value="ECO:0007669"/>
    <property type="project" value="InterPro"/>
</dbReference>
<dbReference type="InterPro" id="IPR006194">
    <property type="entry name" value="Gly-tRNA-synth_heterodimer"/>
</dbReference>
<evidence type="ECO:0000256" key="1">
    <source>
        <dbReference type="ARBA" id="ARBA00004496"/>
    </source>
</evidence>
<protein>
    <recommendedName>
        <fullName evidence="11">Glycine--tRNA ligase beta subunit</fullName>
        <ecNumber evidence="11">6.1.1.14</ecNumber>
    </recommendedName>
    <alternativeName>
        <fullName evidence="11">Glycyl-tRNA synthetase beta subunit</fullName>
        <shortName evidence="11">GlyRS</shortName>
    </alternativeName>
</protein>
<proteinExistence type="inferred from homology"/>
<comment type="subcellular location">
    <subcellularLocation>
        <location evidence="1 11">Cytoplasm</location>
    </subcellularLocation>
</comment>
<dbReference type="InterPro" id="IPR015944">
    <property type="entry name" value="Gly-tRNA-synth_bsu"/>
</dbReference>
<evidence type="ECO:0000259" key="12">
    <source>
        <dbReference type="Pfam" id="PF05746"/>
    </source>
</evidence>
<name>A0A4D6Y6Y1_9GAMM</name>
<evidence type="ECO:0000256" key="11">
    <source>
        <dbReference type="HAMAP-Rule" id="MF_00255"/>
    </source>
</evidence>
<evidence type="ECO:0000256" key="3">
    <source>
        <dbReference type="ARBA" id="ARBA00011209"/>
    </source>
</evidence>
<evidence type="ECO:0000256" key="5">
    <source>
        <dbReference type="ARBA" id="ARBA00022598"/>
    </source>
</evidence>
<dbReference type="GO" id="GO:0005524">
    <property type="term" value="F:ATP binding"/>
    <property type="evidence" value="ECO:0007669"/>
    <property type="project" value="UniProtKB-UniRule"/>
</dbReference>
<dbReference type="GO" id="GO:0004820">
    <property type="term" value="F:glycine-tRNA ligase activity"/>
    <property type="evidence" value="ECO:0007669"/>
    <property type="project" value="UniProtKB-UniRule"/>
</dbReference>
<evidence type="ECO:0000256" key="8">
    <source>
        <dbReference type="ARBA" id="ARBA00022917"/>
    </source>
</evidence>
<keyword evidence="7 11" id="KW-0067">ATP-binding</keyword>
<dbReference type="OrthoDB" id="9775440at2"/>
<evidence type="ECO:0000256" key="6">
    <source>
        <dbReference type="ARBA" id="ARBA00022741"/>
    </source>
</evidence>
<keyword evidence="5 11" id="KW-0436">Ligase</keyword>
<dbReference type="GO" id="GO:0005829">
    <property type="term" value="C:cytosol"/>
    <property type="evidence" value="ECO:0007669"/>
    <property type="project" value="TreeGrafter"/>
</dbReference>
<dbReference type="InterPro" id="IPR008909">
    <property type="entry name" value="DALR_anticod-bd"/>
</dbReference>
<dbReference type="AlphaFoldDB" id="A0A4D6Y6Y1"/>
<dbReference type="Pfam" id="PF02092">
    <property type="entry name" value="tRNA_synt_2f"/>
    <property type="match status" value="1"/>
</dbReference>
<evidence type="ECO:0000256" key="9">
    <source>
        <dbReference type="ARBA" id="ARBA00023146"/>
    </source>
</evidence>
<dbReference type="HAMAP" id="MF_00255">
    <property type="entry name" value="Gly_tRNA_synth_beta"/>
    <property type="match status" value="1"/>
</dbReference>
<organism evidence="13 14">
    <name type="scientific">Buchnera aphidicola</name>
    <name type="common">Lipaphis pseudobrassicae</name>
    <dbReference type="NCBI Taxonomy" id="1258543"/>
    <lineage>
        <taxon>Bacteria</taxon>
        <taxon>Pseudomonadati</taxon>
        <taxon>Pseudomonadota</taxon>
        <taxon>Gammaproteobacteria</taxon>
        <taxon>Enterobacterales</taxon>
        <taxon>Erwiniaceae</taxon>
        <taxon>Buchnera</taxon>
    </lineage>
</organism>
<dbReference type="Pfam" id="PF05746">
    <property type="entry name" value="DALR_1"/>
    <property type="match status" value="1"/>
</dbReference>
<evidence type="ECO:0000256" key="4">
    <source>
        <dbReference type="ARBA" id="ARBA00022490"/>
    </source>
</evidence>
<evidence type="ECO:0000256" key="2">
    <source>
        <dbReference type="ARBA" id="ARBA00008226"/>
    </source>
</evidence>
<dbReference type="EC" id="6.1.1.14" evidence="11"/>
<keyword evidence="8 11" id="KW-0648">Protein biosynthesis</keyword>
<dbReference type="SUPFAM" id="SSF109604">
    <property type="entry name" value="HD-domain/PDEase-like"/>
    <property type="match status" value="1"/>
</dbReference>
<comment type="subunit">
    <text evidence="3 11">Tetramer of two alpha and two beta subunits.</text>
</comment>
<gene>
    <name evidence="11" type="primary">glyS</name>
    <name evidence="13" type="ORF">D9V70_00675</name>
</gene>
<dbReference type="PROSITE" id="PS50861">
    <property type="entry name" value="AA_TRNA_LIGASE_II_GLYAB"/>
    <property type="match status" value="1"/>
</dbReference>
<feature type="domain" description="DALR anticodon binding" evidence="12">
    <location>
        <begin position="583"/>
        <end position="682"/>
    </location>
</feature>
<dbReference type="PRINTS" id="PR01045">
    <property type="entry name" value="TRNASYNTHGB"/>
</dbReference>
<comment type="catalytic activity">
    <reaction evidence="10 11">
        <text>tRNA(Gly) + glycine + ATP = glycyl-tRNA(Gly) + AMP + diphosphate</text>
        <dbReference type="Rhea" id="RHEA:16013"/>
        <dbReference type="Rhea" id="RHEA-COMP:9664"/>
        <dbReference type="Rhea" id="RHEA-COMP:9683"/>
        <dbReference type="ChEBI" id="CHEBI:30616"/>
        <dbReference type="ChEBI" id="CHEBI:33019"/>
        <dbReference type="ChEBI" id="CHEBI:57305"/>
        <dbReference type="ChEBI" id="CHEBI:78442"/>
        <dbReference type="ChEBI" id="CHEBI:78522"/>
        <dbReference type="ChEBI" id="CHEBI:456215"/>
        <dbReference type="EC" id="6.1.1.14"/>
    </reaction>
</comment>
<evidence type="ECO:0000313" key="13">
    <source>
        <dbReference type="EMBL" id="QCI22018.1"/>
    </source>
</evidence>
<dbReference type="PANTHER" id="PTHR30075">
    <property type="entry name" value="GLYCYL-TRNA SYNTHETASE"/>
    <property type="match status" value="1"/>
</dbReference>
<keyword evidence="6 11" id="KW-0547">Nucleotide-binding</keyword>
<dbReference type="PANTHER" id="PTHR30075:SF2">
    <property type="entry name" value="GLYCINE--TRNA LIGASE, CHLOROPLASTIC_MITOCHONDRIAL 2"/>
    <property type="match status" value="1"/>
</dbReference>